<feature type="transmembrane region" description="Helical" evidence="1">
    <location>
        <begin position="166"/>
        <end position="185"/>
    </location>
</feature>
<dbReference type="AlphaFoldDB" id="A0A2I1M501"/>
<gene>
    <name evidence="2" type="ORF">CYJ34_08550</name>
</gene>
<dbReference type="EMBL" id="PKGS01000008">
    <property type="protein sequence ID" value="PKZ15213.1"/>
    <property type="molecule type" value="Genomic_DNA"/>
</dbReference>
<evidence type="ECO:0000256" key="1">
    <source>
        <dbReference type="SAM" id="Phobius"/>
    </source>
</evidence>
<reference evidence="2 3" key="1">
    <citation type="submission" date="2017-12" db="EMBL/GenBank/DDBJ databases">
        <title>Phylogenetic diversity of female urinary microbiome.</title>
        <authorList>
            <person name="Thomas-White K."/>
            <person name="Wolfe A.J."/>
        </authorList>
    </citation>
    <scope>NUCLEOTIDE SEQUENCE [LARGE SCALE GENOMIC DNA]</scope>
    <source>
        <strain evidence="2 3">UMB0119</strain>
    </source>
</reference>
<feature type="transmembrane region" description="Helical" evidence="1">
    <location>
        <begin position="130"/>
        <end position="159"/>
    </location>
</feature>
<evidence type="ECO:0000313" key="3">
    <source>
        <dbReference type="Proteomes" id="UP000234335"/>
    </source>
</evidence>
<feature type="transmembrane region" description="Helical" evidence="1">
    <location>
        <begin position="51"/>
        <end position="69"/>
    </location>
</feature>
<accession>A0A2I1M501</accession>
<sequence length="253" mass="28168">MNLTKLHIKENLNKSSFIIFAIIGLIITFLARGMEVTAPGVNTSGDIGKYGIQWTIITLISSLAAVTLSTGSFKKYLASDLPDILRVHGLNLQKQISQIFKADVFISMVMAVLLLIGMLINIIVERPQISLLGFLIAILIYLLTIFVVNVIMGILNLIFNPAAGSLFGIFFVIVGVLRGLLTFILEMQGGLIAEVMIKILYIFPPIDDFGKIARDLFLGEFTNIRLLGQCLLYVWILIDLYYLVKKWKVGNEK</sequence>
<name>A0A2I1M501_9FIRM</name>
<feature type="transmembrane region" description="Helical" evidence="1">
    <location>
        <begin position="226"/>
        <end position="244"/>
    </location>
</feature>
<keyword evidence="1" id="KW-0472">Membrane</keyword>
<proteinExistence type="predicted"/>
<feature type="transmembrane region" description="Helical" evidence="1">
    <location>
        <begin position="104"/>
        <end position="124"/>
    </location>
</feature>
<keyword evidence="1" id="KW-0812">Transmembrane</keyword>
<comment type="caution">
    <text evidence="2">The sequence shown here is derived from an EMBL/GenBank/DDBJ whole genome shotgun (WGS) entry which is preliminary data.</text>
</comment>
<protein>
    <recommendedName>
        <fullName evidence="4">ABC-2 family transporter protein</fullName>
    </recommendedName>
</protein>
<keyword evidence="1" id="KW-1133">Transmembrane helix</keyword>
<evidence type="ECO:0008006" key="4">
    <source>
        <dbReference type="Google" id="ProtNLM"/>
    </source>
</evidence>
<keyword evidence="3" id="KW-1185">Reference proteome</keyword>
<evidence type="ECO:0000313" key="2">
    <source>
        <dbReference type="EMBL" id="PKZ15213.1"/>
    </source>
</evidence>
<feature type="transmembrane region" description="Helical" evidence="1">
    <location>
        <begin position="12"/>
        <end position="31"/>
    </location>
</feature>
<dbReference type="RefSeq" id="WP_101540865.1">
    <property type="nucleotide sequence ID" value="NZ_PKGS01000008.1"/>
</dbReference>
<organism evidence="2 3">
    <name type="scientific">Anaerococcus octavius</name>
    <dbReference type="NCBI Taxonomy" id="54007"/>
    <lineage>
        <taxon>Bacteria</taxon>
        <taxon>Bacillati</taxon>
        <taxon>Bacillota</taxon>
        <taxon>Tissierellia</taxon>
        <taxon>Tissierellales</taxon>
        <taxon>Peptoniphilaceae</taxon>
        <taxon>Anaerococcus</taxon>
    </lineage>
</organism>
<dbReference type="Proteomes" id="UP000234335">
    <property type="component" value="Unassembled WGS sequence"/>
</dbReference>